<dbReference type="Proteomes" id="UP000187151">
    <property type="component" value="Unassembled WGS sequence"/>
</dbReference>
<dbReference type="RefSeq" id="WP_076042924.1">
    <property type="nucleotide sequence ID" value="NZ_MQUR01000002.1"/>
</dbReference>
<accession>A0ABX3GDH6</accession>
<protein>
    <recommendedName>
        <fullName evidence="4">Secreted protein</fullName>
    </recommendedName>
</protein>
<reference evidence="2 3" key="1">
    <citation type="submission" date="2016-01" db="EMBL/GenBank/DDBJ databases">
        <title>Streptomyces amritsarensis strain MTCC 11845 genome sequencing and assembly.</title>
        <authorList>
            <person name="Sharma D."/>
            <person name="Nair G.R."/>
            <person name="Kaur G."/>
            <person name="Manhas R.K."/>
            <person name="Mayilraj S."/>
        </authorList>
    </citation>
    <scope>NUCLEOTIDE SEQUENCE [LARGE SCALE GENOMIC DNA]</scope>
    <source>
        <strain evidence="2 3">MTCC 11845</strain>
    </source>
</reference>
<comment type="caution">
    <text evidence="2">The sequence shown here is derived from an EMBL/GenBank/DDBJ whole genome shotgun (WGS) entry which is preliminary data.</text>
</comment>
<evidence type="ECO:0000313" key="3">
    <source>
        <dbReference type="Proteomes" id="UP000187151"/>
    </source>
</evidence>
<keyword evidence="3" id="KW-1185">Reference proteome</keyword>
<organism evidence="2 3">
    <name type="scientific">Streptomyces amritsarensis</name>
    <dbReference type="NCBI Taxonomy" id="681158"/>
    <lineage>
        <taxon>Bacteria</taxon>
        <taxon>Bacillati</taxon>
        <taxon>Actinomycetota</taxon>
        <taxon>Actinomycetes</taxon>
        <taxon>Kitasatosporales</taxon>
        <taxon>Streptomycetaceae</taxon>
        <taxon>Streptomyces</taxon>
    </lineage>
</organism>
<evidence type="ECO:0008006" key="4">
    <source>
        <dbReference type="Google" id="ProtNLM"/>
    </source>
</evidence>
<dbReference type="InterPro" id="IPR046151">
    <property type="entry name" value="DUF6153"/>
</dbReference>
<name>A0ABX3GDH6_9ACTN</name>
<evidence type="ECO:0000256" key="1">
    <source>
        <dbReference type="SAM" id="MobiDB-lite"/>
    </source>
</evidence>
<gene>
    <name evidence="2" type="ORF">AVW11_01165</name>
</gene>
<evidence type="ECO:0000313" key="2">
    <source>
        <dbReference type="EMBL" id="OLZ73718.1"/>
    </source>
</evidence>
<sequence length="145" mass="13984">MTRTCRPTNRRPSAPGAALAVLVLAVLTGILGMHALGPAPASAAVSAGAHHTAAGDHAAPAAEQTPPAAEQAGGDCSHPAGGSGHAEHADATCAAAGVASAYSPPALAEALLGFPGTSSWEPAEPVAAAGARAPPDLAELQLLRI</sequence>
<dbReference type="Pfam" id="PF19650">
    <property type="entry name" value="DUF6153"/>
    <property type="match status" value="1"/>
</dbReference>
<feature type="compositionally biased region" description="Low complexity" evidence="1">
    <location>
        <begin position="52"/>
        <end position="72"/>
    </location>
</feature>
<feature type="region of interest" description="Disordered" evidence="1">
    <location>
        <begin position="52"/>
        <end position="88"/>
    </location>
</feature>
<dbReference type="EMBL" id="MQUR01000002">
    <property type="protein sequence ID" value="OLZ73718.1"/>
    <property type="molecule type" value="Genomic_DNA"/>
</dbReference>
<proteinExistence type="predicted"/>